<dbReference type="EMBL" id="AP022587">
    <property type="protein sequence ID" value="BBY25745.1"/>
    <property type="molecule type" value="Genomic_DNA"/>
</dbReference>
<dbReference type="KEGG" id="msto:MSTO_59500"/>
<evidence type="ECO:0000313" key="2">
    <source>
        <dbReference type="EMBL" id="BBY25745.1"/>
    </source>
</evidence>
<evidence type="ECO:0008006" key="4">
    <source>
        <dbReference type="Google" id="ProtNLM"/>
    </source>
</evidence>
<dbReference type="GO" id="GO:0003824">
    <property type="term" value="F:catalytic activity"/>
    <property type="evidence" value="ECO:0007669"/>
    <property type="project" value="UniProtKB-ARBA"/>
</dbReference>
<accession>A0A7I7QHD4</accession>
<name>A0A7I7QHD4_9MYCO</name>
<comment type="similarity">
    <text evidence="1">Belongs to the enoyl-CoA hydratase/isomerase family.</text>
</comment>
<dbReference type="InterPro" id="IPR001753">
    <property type="entry name" value="Enoyl-CoA_hydra/iso"/>
</dbReference>
<reference evidence="2 3" key="1">
    <citation type="journal article" date="2019" name="Emerg. Microbes Infect.">
        <title>Comprehensive subspecies identification of 175 nontuberculous mycobacteria species based on 7547 genomic profiles.</title>
        <authorList>
            <person name="Matsumoto Y."/>
            <person name="Kinjo T."/>
            <person name="Motooka D."/>
            <person name="Nabeya D."/>
            <person name="Jung N."/>
            <person name="Uechi K."/>
            <person name="Horii T."/>
            <person name="Iida T."/>
            <person name="Fujita J."/>
            <person name="Nakamura S."/>
        </authorList>
    </citation>
    <scope>NUCLEOTIDE SEQUENCE [LARGE SCALE GENOMIC DNA]</scope>
    <source>
        <strain evidence="2 3">JCM 17783</strain>
    </source>
</reference>
<dbReference type="InterPro" id="IPR029045">
    <property type="entry name" value="ClpP/crotonase-like_dom_sf"/>
</dbReference>
<sequence length="83" mass="9018">MTDLVDQPDEALPCAREIARRIADLAPMAVQGTKRALNHVTSLRGAEVVELAFELEEHTLTSDDLVEGIAAFKEGRAANFVGR</sequence>
<dbReference type="RefSeq" id="WP_264078293.1">
    <property type="nucleotide sequence ID" value="NZ_AP022587.1"/>
</dbReference>
<dbReference type="Gene3D" id="1.10.12.10">
    <property type="entry name" value="Lyase 2-enoyl-coa Hydratase, Chain A, domain 2"/>
    <property type="match status" value="1"/>
</dbReference>
<dbReference type="SUPFAM" id="SSF52096">
    <property type="entry name" value="ClpP/crotonase"/>
    <property type="match status" value="1"/>
</dbReference>
<dbReference type="Proteomes" id="UP000467130">
    <property type="component" value="Chromosome"/>
</dbReference>
<evidence type="ECO:0000256" key="1">
    <source>
        <dbReference type="ARBA" id="ARBA00005254"/>
    </source>
</evidence>
<dbReference type="Pfam" id="PF00378">
    <property type="entry name" value="ECH_1"/>
    <property type="match status" value="1"/>
</dbReference>
<dbReference type="AlphaFoldDB" id="A0A7I7QHD4"/>
<organism evidence="2 3">
    <name type="scientific">Mycobacterium stomatepiae</name>
    <dbReference type="NCBI Taxonomy" id="470076"/>
    <lineage>
        <taxon>Bacteria</taxon>
        <taxon>Bacillati</taxon>
        <taxon>Actinomycetota</taxon>
        <taxon>Actinomycetes</taxon>
        <taxon>Mycobacteriales</taxon>
        <taxon>Mycobacteriaceae</taxon>
        <taxon>Mycobacterium</taxon>
        <taxon>Mycobacterium simiae complex</taxon>
    </lineage>
</organism>
<proteinExistence type="inferred from homology"/>
<evidence type="ECO:0000313" key="3">
    <source>
        <dbReference type="Proteomes" id="UP000467130"/>
    </source>
</evidence>
<protein>
    <recommendedName>
        <fullName evidence="4">Enoyl-CoA hydratase</fullName>
    </recommendedName>
</protein>
<gene>
    <name evidence="2" type="ORF">MSTO_59500</name>
</gene>
<keyword evidence="3" id="KW-1185">Reference proteome</keyword>
<dbReference type="InterPro" id="IPR014748">
    <property type="entry name" value="Enoyl-CoA_hydra_C"/>
</dbReference>